<organism evidence="15 16">
    <name type="scientific">Sinomicrobium oceani</name>
    <dbReference type="NCBI Taxonomy" id="1150368"/>
    <lineage>
        <taxon>Bacteria</taxon>
        <taxon>Pseudomonadati</taxon>
        <taxon>Bacteroidota</taxon>
        <taxon>Flavobacteriia</taxon>
        <taxon>Flavobacteriales</taxon>
        <taxon>Flavobacteriaceae</taxon>
        <taxon>Sinomicrobium</taxon>
    </lineage>
</organism>
<dbReference type="AlphaFoldDB" id="A0A1K1RHI9"/>
<keyword evidence="6 10" id="KW-0624">Polysaccharide degradation</keyword>
<dbReference type="PANTHER" id="PTHR39207:SF1">
    <property type="entry name" value="ALPHA-GLUCURONIDASE A"/>
    <property type="match status" value="1"/>
</dbReference>
<feature type="domain" description="Glycosyl hydrolase family 67 catalytic" evidence="14">
    <location>
        <begin position="158"/>
        <end position="477"/>
    </location>
</feature>
<evidence type="ECO:0000256" key="6">
    <source>
        <dbReference type="ARBA" id="ARBA00023326"/>
    </source>
</evidence>
<evidence type="ECO:0000256" key="2">
    <source>
        <dbReference type="ARBA" id="ARBA00022651"/>
    </source>
</evidence>
<feature type="chain" id="PRO_5012159407" description="Xylan alpha-1,2-glucuronidase" evidence="11">
    <location>
        <begin position="32"/>
        <end position="729"/>
    </location>
</feature>
<dbReference type="SUPFAM" id="SSF55545">
    <property type="entry name" value="beta-N-acetylhexosaminidase-like domain"/>
    <property type="match status" value="1"/>
</dbReference>
<name>A0A1K1RHI9_9FLAO</name>
<dbReference type="Gene3D" id="3.30.379.10">
    <property type="entry name" value="Chitobiase/beta-hexosaminidase domain 2-like"/>
    <property type="match status" value="1"/>
</dbReference>
<gene>
    <name evidence="15" type="ORF">SAMN02927921_03574</name>
</gene>
<evidence type="ECO:0000256" key="4">
    <source>
        <dbReference type="ARBA" id="ARBA00023277"/>
    </source>
</evidence>
<dbReference type="Pfam" id="PF03648">
    <property type="entry name" value="Glyco_hydro_67N"/>
    <property type="match status" value="1"/>
</dbReference>
<dbReference type="PANTHER" id="PTHR39207">
    <property type="entry name" value="ALPHA-GLUCURONIDASE A"/>
    <property type="match status" value="1"/>
</dbReference>
<evidence type="ECO:0000256" key="10">
    <source>
        <dbReference type="RuleBase" id="RU361198"/>
    </source>
</evidence>
<dbReference type="GO" id="GO:0046559">
    <property type="term" value="F:alpha-glucuronidase activity"/>
    <property type="evidence" value="ECO:0007669"/>
    <property type="project" value="InterPro"/>
</dbReference>
<dbReference type="GO" id="GO:2000886">
    <property type="term" value="P:glucuronoxylan catabolic process"/>
    <property type="evidence" value="ECO:0007669"/>
    <property type="project" value="UniProtKB-ARBA"/>
</dbReference>
<comment type="subunit">
    <text evidence="10">Homodimer.</text>
</comment>
<dbReference type="InterPro" id="IPR037054">
    <property type="entry name" value="A-glucoronidase_C_sf"/>
</dbReference>
<evidence type="ECO:0000256" key="5">
    <source>
        <dbReference type="ARBA" id="ARBA00023295"/>
    </source>
</evidence>
<dbReference type="EMBL" id="FPJE01000025">
    <property type="protein sequence ID" value="SFW71485.1"/>
    <property type="molecule type" value="Genomic_DNA"/>
</dbReference>
<comment type="similarity">
    <text evidence="1 8 10">Belongs to the glycosyl hydrolase 67 family.</text>
</comment>
<feature type="signal peptide" evidence="11">
    <location>
        <begin position="1"/>
        <end position="31"/>
    </location>
</feature>
<dbReference type="FunFam" id="3.20.20.80:FF:000096">
    <property type="entry name" value="Xylan alpha-1,2-glucuronidase"/>
    <property type="match status" value="1"/>
</dbReference>
<evidence type="ECO:0000259" key="13">
    <source>
        <dbReference type="Pfam" id="PF07477"/>
    </source>
</evidence>
<dbReference type="GO" id="GO:0005576">
    <property type="term" value="C:extracellular region"/>
    <property type="evidence" value="ECO:0007669"/>
    <property type="project" value="InterPro"/>
</dbReference>
<evidence type="ECO:0000256" key="11">
    <source>
        <dbReference type="SAM" id="SignalP"/>
    </source>
</evidence>
<keyword evidence="11" id="KW-0732">Signal</keyword>
<accession>A0A1K1RHI9</accession>
<protein>
    <recommendedName>
        <fullName evidence="10">Xylan alpha-1,2-glucuronidase</fullName>
        <ecNumber evidence="10">3.2.1.131</ecNumber>
    </recommendedName>
</protein>
<dbReference type="Pfam" id="PF07477">
    <property type="entry name" value="Glyco_hydro_67C"/>
    <property type="match status" value="1"/>
</dbReference>
<evidence type="ECO:0000256" key="9">
    <source>
        <dbReference type="PIRSR" id="PIRSR029900-1"/>
    </source>
</evidence>
<dbReference type="PIRSF" id="PIRSF029900">
    <property type="entry name" value="Alpha-glucuronds"/>
    <property type="match status" value="1"/>
</dbReference>
<dbReference type="GO" id="GO:0033939">
    <property type="term" value="F:xylan alpha-1,2-glucuronosidase activity"/>
    <property type="evidence" value="ECO:0007669"/>
    <property type="project" value="UniProtKB-EC"/>
</dbReference>
<evidence type="ECO:0000313" key="15">
    <source>
        <dbReference type="EMBL" id="SFW71485.1"/>
    </source>
</evidence>
<keyword evidence="5 8" id="KW-0326">Glycosidase</keyword>
<evidence type="ECO:0000256" key="1">
    <source>
        <dbReference type="ARBA" id="ARBA00008833"/>
    </source>
</evidence>
<dbReference type="Pfam" id="PF07488">
    <property type="entry name" value="Glyco_hydro_67M"/>
    <property type="match status" value="1"/>
</dbReference>
<dbReference type="InterPro" id="IPR011100">
    <property type="entry name" value="Glyco_hydro_67_cat"/>
</dbReference>
<evidence type="ECO:0000259" key="14">
    <source>
        <dbReference type="Pfam" id="PF07488"/>
    </source>
</evidence>
<dbReference type="Gene3D" id="3.90.1330.10">
    <property type="entry name" value="Alpha-glucuronidase, C-terminal domain"/>
    <property type="match status" value="1"/>
</dbReference>
<sequence length="729" mass="83320">MCYVKTRRMFILCKRLFPALFLFLWFTVSHAQGGYELWLNYRKTENPETLEHYRTHLLSVVMDENSETVDAIREELSTGLGLMLDSTVSFISEIPEKNSLVIRKTENLPSGLRNTLKKDIATIENDGFLIRASGNTVIITARKDVGLLYGTFRLLHHLQQGLPLRNLRILDIPKTDIRVLNHWDNLDRTVERGYAGASIWKWHRLPGYIDPRYKDYARANASVGINGTVLTNVNASALVLTPAYIEKVAALAEVFRPYGIKVYLTARFSAPMEIGGLQTADPLDPGVRQWWRDKVDEIYKTIPDFGGFLVKANSEGQPGPQNYGRSHVDGANMMAEAMAPHGGIVMWRAFVYSEHDTTDRAKQAYNEFVPLDGKFMENVLVQVKNGAIDFQPREPFHPMFGAMPHTPLMMEFQMTQEYLGFSTHLVFLPKLYEEVLQSDTYRHGKGSLVARVVDGTLDNKKISGMAGVANIGSDINWTGHPFAQANWYGFGRLAWDPYLSASQIADEWLRLTFTNDNNFIKPVKNIMLESHETVVDYMTPLGLHHIMDTGHHYGPGPWVGNLSRPEWNPVYYHKADTAGIGFDRTPSGSNATAQYAGEVAATFNNVKTCPEKFLLWFHHLPWDYKLQSGNTLWDGLGIRYQEGVNRVREAQKTWAVMEPYVNKQQFEEVRMLLGIQHEEAQWWRDACMLYFQTFSKQPFPEEMETPLHSLEYYRSLKFPYAPGISPQWH</sequence>
<feature type="active site" description="Proton acceptor" evidence="9">
    <location>
        <position position="417"/>
    </location>
</feature>
<dbReference type="Proteomes" id="UP000182248">
    <property type="component" value="Unassembled WGS sequence"/>
</dbReference>
<evidence type="ECO:0000256" key="7">
    <source>
        <dbReference type="ARBA" id="ARBA00052795"/>
    </source>
</evidence>
<proteinExistence type="inferred from homology"/>
<keyword evidence="2 8" id="KW-0858">Xylan degradation</keyword>
<dbReference type="InterPro" id="IPR029018">
    <property type="entry name" value="Hex-like_dom2"/>
</dbReference>
<dbReference type="EC" id="3.2.1.131" evidence="10"/>
<keyword evidence="4 10" id="KW-0119">Carbohydrate metabolism</keyword>
<evidence type="ECO:0000259" key="12">
    <source>
        <dbReference type="Pfam" id="PF03648"/>
    </source>
</evidence>
<feature type="active site" description="Proton donor" evidence="9">
    <location>
        <position position="315"/>
    </location>
</feature>
<feature type="domain" description="Glycosyl hydrolase family 67 C-terminal" evidence="13">
    <location>
        <begin position="478"/>
        <end position="703"/>
    </location>
</feature>
<feature type="active site" description="Proton acceptor" evidence="9">
    <location>
        <position position="389"/>
    </location>
</feature>
<comment type="catalytic activity">
    <reaction evidence="7 10">
        <text>Hydrolysis of (1-&gt;2)-alpha-D-(4-O-methyl)glucuronosyl links in the main chain of hardwood xylans.</text>
        <dbReference type="EC" id="3.2.1.131"/>
    </reaction>
</comment>
<evidence type="ECO:0000256" key="8">
    <source>
        <dbReference type="PIRNR" id="PIRNR029900"/>
    </source>
</evidence>
<dbReference type="STRING" id="1150368.SAMN02927921_03574"/>
<dbReference type="InterPro" id="IPR017853">
    <property type="entry name" value="GH"/>
</dbReference>
<reference evidence="15 16" key="1">
    <citation type="submission" date="2016-11" db="EMBL/GenBank/DDBJ databases">
        <authorList>
            <person name="Jaros S."/>
            <person name="Januszkiewicz K."/>
            <person name="Wedrychowicz H."/>
        </authorList>
    </citation>
    <scope>NUCLEOTIDE SEQUENCE [LARGE SCALE GENOMIC DNA]</scope>
    <source>
        <strain evidence="15 16">CGMCC 1.12145</strain>
    </source>
</reference>
<dbReference type="InterPro" id="IPR011099">
    <property type="entry name" value="Glyco_hydro_67_C"/>
</dbReference>
<dbReference type="InterPro" id="IPR005154">
    <property type="entry name" value="Glyco_hydro_67_aGlcAse_N"/>
</dbReference>
<feature type="domain" description="Alpha glucuronidase N-terminal" evidence="12">
    <location>
        <begin position="37"/>
        <end position="154"/>
    </location>
</feature>
<dbReference type="InterPro" id="IPR011395">
    <property type="entry name" value="Glyco_hydro_67_aGlcAse"/>
</dbReference>
<evidence type="ECO:0000256" key="3">
    <source>
        <dbReference type="ARBA" id="ARBA00022801"/>
    </source>
</evidence>
<dbReference type="Gene3D" id="3.20.20.80">
    <property type="entry name" value="Glycosidases"/>
    <property type="match status" value="1"/>
</dbReference>
<dbReference type="SUPFAM" id="SSF51445">
    <property type="entry name" value="(Trans)glycosidases"/>
    <property type="match status" value="1"/>
</dbReference>
<keyword evidence="3 8" id="KW-0378">Hydrolase</keyword>
<keyword evidence="16" id="KW-1185">Reference proteome</keyword>
<evidence type="ECO:0000313" key="16">
    <source>
        <dbReference type="Proteomes" id="UP000182248"/>
    </source>
</evidence>